<reference evidence="6 7" key="1">
    <citation type="submission" date="2018-05" db="EMBL/GenBank/DDBJ databases">
        <title>Freshwater and sediment microbial communities from various areas in North America, analyzing microbe dynamics in response to fracking.</title>
        <authorList>
            <person name="Lamendella R."/>
        </authorList>
    </citation>
    <scope>NUCLEOTIDE SEQUENCE [LARGE SCALE GENOMIC DNA]</scope>
    <source>
        <strain evidence="6 7">DB-3</strain>
    </source>
</reference>
<evidence type="ECO:0000256" key="4">
    <source>
        <dbReference type="PIRSR" id="PIRSR600514-1"/>
    </source>
</evidence>
<comment type="similarity">
    <text evidence="1">Belongs to the glycosyl hydrolase 39 family.</text>
</comment>
<dbReference type="InterPro" id="IPR051923">
    <property type="entry name" value="Glycosyl_Hydrolase_39"/>
</dbReference>
<dbReference type="SUPFAM" id="SSF51011">
    <property type="entry name" value="Glycosyl hydrolase domain"/>
    <property type="match status" value="1"/>
</dbReference>
<dbReference type="InterPro" id="IPR049166">
    <property type="entry name" value="GH39_cat"/>
</dbReference>
<dbReference type="Proteomes" id="UP000247078">
    <property type="component" value="Unassembled WGS sequence"/>
</dbReference>
<evidence type="ECO:0000256" key="1">
    <source>
        <dbReference type="ARBA" id="ARBA00008875"/>
    </source>
</evidence>
<keyword evidence="3" id="KW-0326">Glycosidase</keyword>
<dbReference type="PANTHER" id="PTHR12631">
    <property type="entry name" value="ALPHA-L-IDURONIDASE"/>
    <property type="match status" value="1"/>
</dbReference>
<evidence type="ECO:0000313" key="7">
    <source>
        <dbReference type="Proteomes" id="UP000247078"/>
    </source>
</evidence>
<sequence>MKANFTVNLTGNTEAFPHYWELCVGSCHAYTALRADYQRMLKRAHDELGFKYVRFHGLLDDNMSVYTVNMLTGQELYSFHNIDVIFDFLLSIGMKPFIELGFMPSALASGEQTCFLYKGNITPPKNYDKWFELLNTLTKHLVDRYGIDEVRTWFFEIWNEPNLKYFWAGTKDEYMKLYDYSSRAIKQVDSLLKVGGPASSGNAWIPDFIAYCEENKVAVDFISTHHYPTTDPLSTHHEVDIEAIMKMDEEEKMLAFAALMNPHYERGVMAVMTQKAKQEAGELPLYYTEWNSAAFPYKQDDPYAAAFIVKTLTDNVGLVEGYSFWTFSDIFEESVQQSLPFHGGFGLLNIDGVPKPSYHAFRVMHDLGNERIPTETCEVETLELLATKKNAGLSMVLYNHNAPEAEIVGAQVCITFLGDLTGKKASIQIIDEYHANPKRKWVEQGSPEYPTKHQLEELLQASEVIRKPVELKQLPGGEWYLELTVEPHSVTSIDIE</sequence>
<dbReference type="PANTHER" id="PTHR12631:SF10">
    <property type="entry name" value="BETA-XYLOSIDASE-LIKE PROTEIN-RELATED"/>
    <property type="match status" value="1"/>
</dbReference>
<evidence type="ECO:0000256" key="3">
    <source>
        <dbReference type="ARBA" id="ARBA00023295"/>
    </source>
</evidence>
<keyword evidence="2" id="KW-0378">Hydrolase</keyword>
<evidence type="ECO:0000256" key="2">
    <source>
        <dbReference type="ARBA" id="ARBA00022801"/>
    </source>
</evidence>
<proteinExistence type="inferred from homology"/>
<feature type="domain" description="Glycosyl hydrolases family 39 N-terminal catalytic" evidence="5">
    <location>
        <begin position="13"/>
        <end position="464"/>
    </location>
</feature>
<accession>A0A855YBB4</accession>
<dbReference type="Pfam" id="PF01229">
    <property type="entry name" value="Glyco_hydro_39"/>
    <property type="match status" value="1"/>
</dbReference>
<gene>
    <name evidence="6" type="ORF">DET56_107287</name>
</gene>
<dbReference type="PRINTS" id="PR00745">
    <property type="entry name" value="GLHYDRLASE39"/>
</dbReference>
<dbReference type="AlphaFoldDB" id="A0A855YBB4"/>
<feature type="active site" description="Proton donor" evidence="4">
    <location>
        <position position="160"/>
    </location>
</feature>
<protein>
    <submittedName>
        <fullName evidence="6">Xylan 1,4-beta-xylosidase</fullName>
    </submittedName>
</protein>
<dbReference type="GO" id="GO:0004553">
    <property type="term" value="F:hydrolase activity, hydrolyzing O-glycosyl compounds"/>
    <property type="evidence" value="ECO:0007669"/>
    <property type="project" value="InterPro"/>
</dbReference>
<dbReference type="RefSeq" id="WP_090995776.1">
    <property type="nucleotide sequence ID" value="NZ_QGTZ01000007.1"/>
</dbReference>
<dbReference type="InterPro" id="IPR000514">
    <property type="entry name" value="Glyco_hydro_39"/>
</dbReference>
<dbReference type="PROSITE" id="PS01027">
    <property type="entry name" value="GLYCOSYL_HYDROL_F39"/>
    <property type="match status" value="1"/>
</dbReference>
<dbReference type="SUPFAM" id="SSF51445">
    <property type="entry name" value="(Trans)glycosidases"/>
    <property type="match status" value="1"/>
</dbReference>
<comment type="caution">
    <text evidence="6">The sequence shown here is derived from an EMBL/GenBank/DDBJ whole genome shotgun (WGS) entry which is preliminary data.</text>
</comment>
<evidence type="ECO:0000313" key="6">
    <source>
        <dbReference type="EMBL" id="PWW38885.1"/>
    </source>
</evidence>
<dbReference type="Gene3D" id="3.20.20.80">
    <property type="entry name" value="Glycosidases"/>
    <property type="match status" value="1"/>
</dbReference>
<organism evidence="6 7">
    <name type="scientific">Paenibacillus pabuli</name>
    <dbReference type="NCBI Taxonomy" id="1472"/>
    <lineage>
        <taxon>Bacteria</taxon>
        <taxon>Bacillati</taxon>
        <taxon>Bacillota</taxon>
        <taxon>Bacilli</taxon>
        <taxon>Bacillales</taxon>
        <taxon>Paenibacillaceae</taxon>
        <taxon>Paenibacillus</taxon>
    </lineage>
</organism>
<evidence type="ECO:0000259" key="5">
    <source>
        <dbReference type="Pfam" id="PF01229"/>
    </source>
</evidence>
<dbReference type="InterPro" id="IPR049165">
    <property type="entry name" value="GH39_as"/>
</dbReference>
<dbReference type="GO" id="GO:0005975">
    <property type="term" value="P:carbohydrate metabolic process"/>
    <property type="evidence" value="ECO:0007669"/>
    <property type="project" value="InterPro"/>
</dbReference>
<dbReference type="Gene3D" id="2.60.40.1500">
    <property type="entry name" value="Glycosyl hydrolase domain, family 39"/>
    <property type="match status" value="1"/>
</dbReference>
<name>A0A855YBB4_9BACL</name>
<dbReference type="EMBL" id="QGTZ01000007">
    <property type="protein sequence ID" value="PWW38885.1"/>
    <property type="molecule type" value="Genomic_DNA"/>
</dbReference>
<dbReference type="InterPro" id="IPR017853">
    <property type="entry name" value="GH"/>
</dbReference>